<dbReference type="RefSeq" id="XP_025365384.1">
    <property type="nucleotide sequence ID" value="XM_025505203.1"/>
</dbReference>
<dbReference type="Gene3D" id="3.30.40.10">
    <property type="entry name" value="Zinc/RING finger domain, C3HC4 (zinc finger)"/>
    <property type="match status" value="1"/>
</dbReference>
<dbReference type="Pfam" id="PF13445">
    <property type="entry name" value="zf-RING_UBOX"/>
    <property type="match status" value="1"/>
</dbReference>
<feature type="compositionally biased region" description="Acidic residues" evidence="6">
    <location>
        <begin position="436"/>
        <end position="447"/>
    </location>
</feature>
<dbReference type="InterPro" id="IPR027370">
    <property type="entry name" value="Znf-RING_euk"/>
</dbReference>
<feature type="region of interest" description="Disordered" evidence="6">
    <location>
        <begin position="418"/>
        <end position="447"/>
    </location>
</feature>
<evidence type="ECO:0000313" key="9">
    <source>
        <dbReference type="Proteomes" id="UP000245884"/>
    </source>
</evidence>
<feature type="compositionally biased region" description="Acidic residues" evidence="6">
    <location>
        <begin position="534"/>
        <end position="547"/>
    </location>
</feature>
<dbReference type="EMBL" id="KZ819662">
    <property type="protein sequence ID" value="PWN30772.1"/>
    <property type="molecule type" value="Genomic_DNA"/>
</dbReference>
<dbReference type="GO" id="GO:0008270">
    <property type="term" value="F:zinc ion binding"/>
    <property type="evidence" value="ECO:0007669"/>
    <property type="project" value="UniProtKB-KW"/>
</dbReference>
<keyword evidence="2 4" id="KW-0863">Zinc-finger</keyword>
<dbReference type="Proteomes" id="UP000245884">
    <property type="component" value="Unassembled WGS sequence"/>
</dbReference>
<name>A0A316UZW9_9BASI</name>
<feature type="compositionally biased region" description="Low complexity" evidence="6">
    <location>
        <begin position="551"/>
        <end position="567"/>
    </location>
</feature>
<feature type="compositionally biased region" description="Pro residues" evidence="6">
    <location>
        <begin position="42"/>
        <end position="51"/>
    </location>
</feature>
<dbReference type="PROSITE" id="PS00518">
    <property type="entry name" value="ZF_RING_1"/>
    <property type="match status" value="1"/>
</dbReference>
<dbReference type="PANTHER" id="PTHR12109">
    <property type="entry name" value="RING FINGER PROTEIN 141-RELATED"/>
    <property type="match status" value="1"/>
</dbReference>
<feature type="compositionally biased region" description="Low complexity" evidence="6">
    <location>
        <begin position="80"/>
        <end position="94"/>
    </location>
</feature>
<dbReference type="GO" id="GO:0004842">
    <property type="term" value="F:ubiquitin-protein transferase activity"/>
    <property type="evidence" value="ECO:0007669"/>
    <property type="project" value="TreeGrafter"/>
</dbReference>
<evidence type="ECO:0000256" key="6">
    <source>
        <dbReference type="SAM" id="MobiDB-lite"/>
    </source>
</evidence>
<dbReference type="InterPro" id="IPR017907">
    <property type="entry name" value="Znf_RING_CS"/>
</dbReference>
<feature type="domain" description="RING-type" evidence="7">
    <location>
        <begin position="234"/>
        <end position="301"/>
    </location>
</feature>
<feature type="compositionally biased region" description="Acidic residues" evidence="6">
    <location>
        <begin position="736"/>
        <end position="745"/>
    </location>
</feature>
<evidence type="ECO:0000313" key="8">
    <source>
        <dbReference type="EMBL" id="PWN30772.1"/>
    </source>
</evidence>
<dbReference type="InterPro" id="IPR047126">
    <property type="entry name" value="RNF141-like"/>
</dbReference>
<feature type="compositionally biased region" description="Acidic residues" evidence="6">
    <location>
        <begin position="700"/>
        <end position="711"/>
    </location>
</feature>
<dbReference type="SUPFAM" id="SSF57850">
    <property type="entry name" value="RING/U-box"/>
    <property type="match status" value="1"/>
</dbReference>
<evidence type="ECO:0000256" key="1">
    <source>
        <dbReference type="ARBA" id="ARBA00022723"/>
    </source>
</evidence>
<keyword evidence="9" id="KW-1185">Reference proteome</keyword>
<accession>A0A316UZW9</accession>
<keyword evidence="1" id="KW-0479">Metal-binding</keyword>
<feature type="coiled-coil region" evidence="5">
    <location>
        <begin position="183"/>
        <end position="210"/>
    </location>
</feature>
<evidence type="ECO:0000256" key="5">
    <source>
        <dbReference type="SAM" id="Coils"/>
    </source>
</evidence>
<feature type="compositionally biased region" description="Acidic residues" evidence="6">
    <location>
        <begin position="628"/>
        <end position="664"/>
    </location>
</feature>
<dbReference type="GeneID" id="37027026"/>
<feature type="compositionally biased region" description="Polar residues" evidence="6">
    <location>
        <begin position="118"/>
        <end position="133"/>
    </location>
</feature>
<evidence type="ECO:0000259" key="7">
    <source>
        <dbReference type="PROSITE" id="PS50089"/>
    </source>
</evidence>
<protein>
    <recommendedName>
        <fullName evidence="7">RING-type domain-containing protein</fullName>
    </recommendedName>
</protein>
<dbReference type="InterPro" id="IPR001841">
    <property type="entry name" value="Znf_RING"/>
</dbReference>
<reference evidence="8 9" key="1">
    <citation type="journal article" date="2018" name="Mol. Biol. Evol.">
        <title>Broad Genomic Sampling Reveals a Smut Pathogenic Ancestry of the Fungal Clade Ustilaginomycotina.</title>
        <authorList>
            <person name="Kijpornyongpan T."/>
            <person name="Mondo S.J."/>
            <person name="Barry K."/>
            <person name="Sandor L."/>
            <person name="Lee J."/>
            <person name="Lipzen A."/>
            <person name="Pangilinan J."/>
            <person name="LaButti K."/>
            <person name="Hainaut M."/>
            <person name="Henrissat B."/>
            <person name="Grigoriev I.V."/>
            <person name="Spatafora J.W."/>
            <person name="Aime M.C."/>
        </authorList>
    </citation>
    <scope>NUCLEOTIDE SEQUENCE [LARGE SCALE GENOMIC DNA]</scope>
    <source>
        <strain evidence="8 9">MCA 5214</strain>
    </source>
</reference>
<keyword evidence="5" id="KW-0175">Coiled coil</keyword>
<evidence type="ECO:0000256" key="3">
    <source>
        <dbReference type="ARBA" id="ARBA00022833"/>
    </source>
</evidence>
<keyword evidence="3" id="KW-0862">Zinc</keyword>
<sequence length="745" mass="81825">MDDIESRRAASSSATQDKKRQRRRGNRNRFPTSSNASIQPSQPQPPLPPAAPEIKPSGLNGLFDDDHGGEAQPIATSSKSPISLNDASPSSSSSDEGKPPLIATSATPPHKRRKKKGSSVQLQETLPTQQQATHAVPIMGGVRARMMAQDKERQEYRLDEEQDTQASQDEAVVPASAASQAAYKQLEKSLADARKARSDADAELTRLRNEMRFKNEVIAAQSSSLSYLHNQATCTICLELSWRPHVLTPCGHSFCARCLIDWFKRPLPDEDPIPSFYDAEQRQRLEQQATHRRKKICPHCRTKVVGPPAEIWAVKGMVDRLHQSHMLGHMAGSGAGDDHHHHHLGAVVIRTPDEEAKFRGEDLASGEDLWSPIFDINGPRERIFDEGDLIWRCGYCTGEIAWGECQNCHRAYTMTDDGEDEDIDGLGYDDYSSEGAGDEDESGESEVGEVLERIANGYRLDNAYGGHHDEDEDDEEAEMGSFIVSDADGSVMGTEHSAGSDESEDGLELVGHEHSYAHHYGGPSASSRRRYGYSDDEENFDSDDDHDDNVSAASGSSSSIQSSQSYSHRTAPRHHRGSQRRLTVPDDDDEEEGDEANVNTMLDGHRGSSGSNSGPSGRRRVAVQVSFNDDDDESEGEDEIVSAAEEDEDEDGGEDGDGEGDEDGASSGVGHGRPTSYRSHGAVAGRASGRHARRPTVVTDSDEEQDSDDDMAQARARMSAMYEQPRRGTGSRYNYDEEEEDDEYY</sequence>
<feature type="compositionally biased region" description="Basic and acidic residues" evidence="6">
    <location>
        <begin position="148"/>
        <end position="159"/>
    </location>
</feature>
<feature type="compositionally biased region" description="Low complexity" evidence="6">
    <location>
        <begin position="425"/>
        <end position="435"/>
    </location>
</feature>
<feature type="region of interest" description="Disordered" evidence="6">
    <location>
        <begin position="1"/>
        <end position="171"/>
    </location>
</feature>
<dbReference type="OrthoDB" id="6105938at2759"/>
<dbReference type="AlphaFoldDB" id="A0A316UZW9"/>
<feature type="region of interest" description="Disordered" evidence="6">
    <location>
        <begin position="489"/>
        <end position="745"/>
    </location>
</feature>
<proteinExistence type="predicted"/>
<dbReference type="GO" id="GO:0051865">
    <property type="term" value="P:protein autoubiquitination"/>
    <property type="evidence" value="ECO:0007669"/>
    <property type="project" value="TreeGrafter"/>
</dbReference>
<dbReference type="PANTHER" id="PTHR12109:SF3">
    <property type="entry name" value="RING FINGER PROTEIN 141"/>
    <property type="match status" value="1"/>
</dbReference>
<evidence type="ECO:0000256" key="2">
    <source>
        <dbReference type="ARBA" id="ARBA00022771"/>
    </source>
</evidence>
<feature type="compositionally biased region" description="Acidic residues" evidence="6">
    <location>
        <begin position="585"/>
        <end position="595"/>
    </location>
</feature>
<gene>
    <name evidence="8" type="ORF">BDZ90DRAFT_229766</name>
</gene>
<evidence type="ECO:0000256" key="4">
    <source>
        <dbReference type="PROSITE-ProRule" id="PRU00175"/>
    </source>
</evidence>
<organism evidence="8 9">
    <name type="scientific">Jaminaea rosea</name>
    <dbReference type="NCBI Taxonomy" id="1569628"/>
    <lineage>
        <taxon>Eukaryota</taxon>
        <taxon>Fungi</taxon>
        <taxon>Dikarya</taxon>
        <taxon>Basidiomycota</taxon>
        <taxon>Ustilaginomycotina</taxon>
        <taxon>Exobasidiomycetes</taxon>
        <taxon>Microstromatales</taxon>
        <taxon>Microstromatales incertae sedis</taxon>
        <taxon>Jaminaea</taxon>
    </lineage>
</organism>
<dbReference type="STRING" id="1569628.A0A316UZW9"/>
<feature type="compositionally biased region" description="Basic residues" evidence="6">
    <location>
        <begin position="570"/>
        <end position="579"/>
    </location>
</feature>
<dbReference type="PROSITE" id="PS50089">
    <property type="entry name" value="ZF_RING_2"/>
    <property type="match status" value="1"/>
</dbReference>
<dbReference type="InterPro" id="IPR013083">
    <property type="entry name" value="Znf_RING/FYVE/PHD"/>
</dbReference>
<dbReference type="SMART" id="SM00184">
    <property type="entry name" value="RING"/>
    <property type="match status" value="1"/>
</dbReference>